<dbReference type="InterPro" id="IPR058240">
    <property type="entry name" value="rSAM_sf"/>
</dbReference>
<evidence type="ECO:0000256" key="5">
    <source>
        <dbReference type="ARBA" id="ARBA00023002"/>
    </source>
</evidence>
<dbReference type="EMBL" id="ABFX02000002">
    <property type="protein sequence ID" value="EDS20136.1"/>
    <property type="molecule type" value="Genomic_DNA"/>
</dbReference>
<dbReference type="eggNOG" id="COG0535">
    <property type="taxonomic scope" value="Bacteria"/>
</dbReference>
<dbReference type="Gene3D" id="3.20.20.70">
    <property type="entry name" value="Aldolase class I"/>
    <property type="match status" value="1"/>
</dbReference>
<protein>
    <submittedName>
        <fullName evidence="9">Molybdenum cofactor biosynthesis protein A</fullName>
    </submittedName>
</protein>
<keyword evidence="7" id="KW-0411">Iron-sulfur</keyword>
<comment type="cofactor">
    <cofactor evidence="1">
        <name>[4Fe-4S] cluster</name>
        <dbReference type="ChEBI" id="CHEBI:49883"/>
    </cofactor>
</comment>
<dbReference type="GO" id="GO:0046872">
    <property type="term" value="F:metal ion binding"/>
    <property type="evidence" value="ECO:0007669"/>
    <property type="project" value="UniProtKB-KW"/>
</dbReference>
<dbReference type="InterPro" id="IPR000385">
    <property type="entry name" value="MoaA_NifB_PqqE_Fe-S-bd_CS"/>
</dbReference>
<accession>B0N0E4</accession>
<dbReference type="HOGENOM" id="CLU_723083_0_0_9"/>
<comment type="caution">
    <text evidence="9">The sequence shown here is derived from an EMBL/GenBank/DDBJ whole genome shotgun (WGS) entry which is preliminary data.</text>
</comment>
<dbReference type="Proteomes" id="UP000005798">
    <property type="component" value="Unassembled WGS sequence"/>
</dbReference>
<dbReference type="PROSITE" id="PS01305">
    <property type="entry name" value="MOAA_NIFB_PQQE"/>
    <property type="match status" value="1"/>
</dbReference>
<dbReference type="SFLD" id="SFLDS00029">
    <property type="entry name" value="Radical_SAM"/>
    <property type="match status" value="1"/>
</dbReference>
<evidence type="ECO:0000256" key="1">
    <source>
        <dbReference type="ARBA" id="ARBA00001966"/>
    </source>
</evidence>
<gene>
    <name evidence="9" type="ORF">CLORAM_00229</name>
</gene>
<dbReference type="AlphaFoldDB" id="B0N0E4"/>
<dbReference type="PROSITE" id="PS51918">
    <property type="entry name" value="RADICAL_SAM"/>
    <property type="match status" value="1"/>
</dbReference>
<feature type="domain" description="Radical SAM core" evidence="8">
    <location>
        <begin position="47"/>
        <end position="276"/>
    </location>
</feature>
<dbReference type="GO" id="GO:0051539">
    <property type="term" value="F:4 iron, 4 sulfur cluster binding"/>
    <property type="evidence" value="ECO:0007669"/>
    <property type="project" value="UniProtKB-KW"/>
</dbReference>
<proteinExistence type="predicted"/>
<dbReference type="PANTHER" id="PTHR11228">
    <property type="entry name" value="RADICAL SAM DOMAIN PROTEIN"/>
    <property type="match status" value="1"/>
</dbReference>
<dbReference type="InterPro" id="IPR013785">
    <property type="entry name" value="Aldolase_TIM"/>
</dbReference>
<reference evidence="9" key="2">
    <citation type="submission" date="2014-06" db="EMBL/GenBank/DDBJ databases">
        <title>Draft genome sequence of Clostridium ramosum(DSM 1402).</title>
        <authorList>
            <person name="Sudarsanam P."/>
            <person name="Ley R."/>
            <person name="Guruge J."/>
            <person name="Turnbaugh P.J."/>
            <person name="Mahowald M."/>
            <person name="Liep D."/>
            <person name="Gordon J."/>
        </authorList>
    </citation>
    <scope>NUCLEOTIDE SEQUENCE</scope>
    <source>
        <strain evidence="9">DSM 1402</strain>
    </source>
</reference>
<organism evidence="9 10">
    <name type="scientific">Thomasclavelia ramosa DSM 1402</name>
    <dbReference type="NCBI Taxonomy" id="445974"/>
    <lineage>
        <taxon>Bacteria</taxon>
        <taxon>Bacillati</taxon>
        <taxon>Bacillota</taxon>
        <taxon>Erysipelotrichia</taxon>
        <taxon>Erysipelotrichales</taxon>
        <taxon>Coprobacillaceae</taxon>
        <taxon>Thomasclavelia</taxon>
    </lineage>
</organism>
<reference evidence="9" key="1">
    <citation type="submission" date="2007-11" db="EMBL/GenBank/DDBJ databases">
        <authorList>
            <person name="Fulton L."/>
            <person name="Clifton S."/>
            <person name="Fulton B."/>
            <person name="Xu J."/>
            <person name="Minx P."/>
            <person name="Pepin K.H."/>
            <person name="Johnson M."/>
            <person name="Thiruvilangam P."/>
            <person name="Bhonagiri V."/>
            <person name="Nash W.E."/>
            <person name="Mardis E.R."/>
            <person name="Wilson R.K."/>
        </authorList>
    </citation>
    <scope>NUCLEOTIDE SEQUENCE [LARGE SCALE GENOMIC DNA]</scope>
    <source>
        <strain evidence="9">DSM 1402</strain>
    </source>
</reference>
<evidence type="ECO:0000256" key="2">
    <source>
        <dbReference type="ARBA" id="ARBA00022485"/>
    </source>
</evidence>
<name>B0N0E4_9FIRM</name>
<evidence type="ECO:0000256" key="4">
    <source>
        <dbReference type="ARBA" id="ARBA00022723"/>
    </source>
</evidence>
<keyword evidence="5" id="KW-0560">Oxidoreductase</keyword>
<evidence type="ECO:0000256" key="3">
    <source>
        <dbReference type="ARBA" id="ARBA00022691"/>
    </source>
</evidence>
<evidence type="ECO:0000313" key="9">
    <source>
        <dbReference type="EMBL" id="EDS20136.1"/>
    </source>
</evidence>
<keyword evidence="4" id="KW-0479">Metal-binding</keyword>
<dbReference type="GO" id="GO:0016491">
    <property type="term" value="F:oxidoreductase activity"/>
    <property type="evidence" value="ECO:0007669"/>
    <property type="project" value="UniProtKB-KW"/>
</dbReference>
<dbReference type="RefSeq" id="WP_003534747.1">
    <property type="nucleotide sequence ID" value="NZ_CP036346.1"/>
</dbReference>
<evidence type="ECO:0000256" key="7">
    <source>
        <dbReference type="ARBA" id="ARBA00023014"/>
    </source>
</evidence>
<keyword evidence="10" id="KW-1185">Reference proteome</keyword>
<dbReference type="Pfam" id="PF04055">
    <property type="entry name" value="Radical_SAM"/>
    <property type="match status" value="1"/>
</dbReference>
<keyword evidence="2" id="KW-0004">4Fe-4S</keyword>
<evidence type="ECO:0000313" key="10">
    <source>
        <dbReference type="Proteomes" id="UP000005798"/>
    </source>
</evidence>
<dbReference type="CDD" id="cd01335">
    <property type="entry name" value="Radical_SAM"/>
    <property type="match status" value="1"/>
</dbReference>
<dbReference type="SUPFAM" id="SSF102114">
    <property type="entry name" value="Radical SAM enzymes"/>
    <property type="match status" value="1"/>
</dbReference>
<dbReference type="PANTHER" id="PTHR11228:SF7">
    <property type="entry name" value="PQQA PEPTIDE CYCLASE"/>
    <property type="match status" value="1"/>
</dbReference>
<sequence>MKKLIRKIIKNIYIKRDFLHIQQSINMRIKYFLRNIYNSCWNKDNKLNYPKTLQFPITNKCNLDCIMCNIHGNDIKNEMNIDDIKRVLSNSIFCKVESVGINGGEPFILKDITSIIETILDTLPALRNLYIISNGTIPNCPDKIKEIYNLCKKHNVKFTLSFSIDGFDEMHNEMRGRPGTFQKLIHTLDIIKSNINLYCDSINFICTLTKKNIYSVNELEAFSQKYGIQITYNVATEHERLKNDIKYQYYSLFTDKEAKMLAREFLYSKFKQTHSKTYYGLFRYLKDDEPKRISNCQFLHNGITLTPTGDICYCATHSKALVNVKNSNVDIKKIYFENKLYNDEIKNTYCDKCSHYMGALTNEGYKDYMDEILKFSKRPMKG</sequence>
<evidence type="ECO:0000259" key="8">
    <source>
        <dbReference type="PROSITE" id="PS51918"/>
    </source>
</evidence>
<keyword evidence="6" id="KW-0408">Iron</keyword>
<dbReference type="InterPro" id="IPR050377">
    <property type="entry name" value="Radical_SAM_PqqE_MftC-like"/>
</dbReference>
<keyword evidence="3" id="KW-0949">S-adenosyl-L-methionine</keyword>
<dbReference type="InterPro" id="IPR007197">
    <property type="entry name" value="rSAM"/>
</dbReference>
<dbReference type="SFLD" id="SFLDG01067">
    <property type="entry name" value="SPASM/twitch_domain_containing"/>
    <property type="match status" value="1"/>
</dbReference>
<evidence type="ECO:0000256" key="6">
    <source>
        <dbReference type="ARBA" id="ARBA00023004"/>
    </source>
</evidence>